<dbReference type="InterPro" id="IPR036737">
    <property type="entry name" value="OmpA-like_sf"/>
</dbReference>
<evidence type="ECO:0000313" key="7">
    <source>
        <dbReference type="Proteomes" id="UP001060919"/>
    </source>
</evidence>
<gene>
    <name evidence="6" type="ORF">AsAng_0008910</name>
</gene>
<evidence type="ECO:0000256" key="2">
    <source>
        <dbReference type="ARBA" id="ARBA00023136"/>
    </source>
</evidence>
<dbReference type="Gene3D" id="3.30.1330.60">
    <property type="entry name" value="OmpA-like domain"/>
    <property type="match status" value="1"/>
</dbReference>
<accession>A0A915YBX1</accession>
<organism evidence="6 7">
    <name type="scientific">Aureispira anguillae</name>
    <dbReference type="NCBI Taxonomy" id="2864201"/>
    <lineage>
        <taxon>Bacteria</taxon>
        <taxon>Pseudomonadati</taxon>
        <taxon>Bacteroidota</taxon>
        <taxon>Saprospiria</taxon>
        <taxon>Saprospirales</taxon>
        <taxon>Saprospiraceae</taxon>
        <taxon>Aureispira</taxon>
    </lineage>
</organism>
<dbReference type="InterPro" id="IPR006664">
    <property type="entry name" value="OMP_bac"/>
</dbReference>
<reference evidence="6" key="1">
    <citation type="submission" date="2022-09" db="EMBL/GenBank/DDBJ databases">
        <title>Aureispira anguillicida sp. nov., isolated from Leptocephalus of Japanese eel Anguilla japonica.</title>
        <authorList>
            <person name="Yuasa K."/>
            <person name="Mekata T."/>
            <person name="Ikunari K."/>
        </authorList>
    </citation>
    <scope>NUCLEOTIDE SEQUENCE</scope>
    <source>
        <strain evidence="6">EL160426</strain>
    </source>
</reference>
<evidence type="ECO:0000259" key="5">
    <source>
        <dbReference type="PROSITE" id="PS51123"/>
    </source>
</evidence>
<dbReference type="GO" id="GO:0009279">
    <property type="term" value="C:cell outer membrane"/>
    <property type="evidence" value="ECO:0007669"/>
    <property type="project" value="UniProtKB-SubCell"/>
</dbReference>
<sequence>MIVNLSHLNFCELLLKTDTPNPFRYLNSGKSKTMNKIQSLLFIFIALLFSTMSYAQVLQNMVKNPSFEQYRKVPSDLGNIETIDYWSSPTEASPDYFHRRAGGKNVDIPYNKMGYCNARSGHAYTGIYAYASRYIKRNFREYIQLELKQPLLFGNTYCVKAHVFLSQSSNRAVGALGMTASKIRTNQNHEFAISDNRMTYMLQEDRSPLDDRKWVEISCQYKAQGGERYIVIGNFDDDRKTKVSGAIENDTFKNPHVDFAYYYVDDVCVTNASTNFSCDCGSFDLIRTRGEERIVLDVKVQKKEYYLGQVVIMKNLDFERGKSLMLSGAQAAINDLVGTLRLNPNYHIEISGHTDDKGDPQKNQILSKKRAEAVYNYLLSSGIKKERLTFRGYGQSRPIALNKTVEGRQKNERIQFRITKK</sequence>
<keyword evidence="4" id="KW-1133">Transmembrane helix</keyword>
<dbReference type="CDD" id="cd07185">
    <property type="entry name" value="OmpA_C-like"/>
    <property type="match status" value="1"/>
</dbReference>
<feature type="transmembrane region" description="Helical" evidence="4">
    <location>
        <begin position="40"/>
        <end position="58"/>
    </location>
</feature>
<protein>
    <submittedName>
        <fullName evidence="6">OmpA family protein</fullName>
    </submittedName>
</protein>
<dbReference type="InterPro" id="IPR006665">
    <property type="entry name" value="OmpA-like"/>
</dbReference>
<comment type="subcellular location">
    <subcellularLocation>
        <location evidence="1">Cell outer membrane</location>
    </subcellularLocation>
</comment>
<name>A0A915YBX1_9BACT</name>
<dbReference type="PANTHER" id="PTHR30329">
    <property type="entry name" value="STATOR ELEMENT OF FLAGELLAR MOTOR COMPLEX"/>
    <property type="match status" value="1"/>
</dbReference>
<dbReference type="PROSITE" id="PS51123">
    <property type="entry name" value="OMPA_2"/>
    <property type="match status" value="1"/>
</dbReference>
<evidence type="ECO:0000313" key="6">
    <source>
        <dbReference type="EMBL" id="BDS10183.1"/>
    </source>
</evidence>
<keyword evidence="2 3" id="KW-0472">Membrane</keyword>
<dbReference type="SUPFAM" id="SSF103088">
    <property type="entry name" value="OmpA-like"/>
    <property type="match status" value="1"/>
</dbReference>
<dbReference type="Pfam" id="PF00691">
    <property type="entry name" value="OmpA"/>
    <property type="match status" value="1"/>
</dbReference>
<keyword evidence="7" id="KW-1185">Reference proteome</keyword>
<dbReference type="PRINTS" id="PR01021">
    <property type="entry name" value="OMPADOMAIN"/>
</dbReference>
<evidence type="ECO:0000256" key="3">
    <source>
        <dbReference type="PROSITE-ProRule" id="PRU00473"/>
    </source>
</evidence>
<dbReference type="KEGG" id="aup:AsAng_0008910"/>
<dbReference type="PRINTS" id="PR01023">
    <property type="entry name" value="NAFLGMOTY"/>
</dbReference>
<proteinExistence type="predicted"/>
<evidence type="ECO:0000256" key="4">
    <source>
        <dbReference type="SAM" id="Phobius"/>
    </source>
</evidence>
<feature type="domain" description="OmpA-like" evidence="5">
    <location>
        <begin position="305"/>
        <end position="421"/>
    </location>
</feature>
<dbReference type="AlphaFoldDB" id="A0A915YBX1"/>
<dbReference type="EMBL" id="AP026867">
    <property type="protein sequence ID" value="BDS10183.1"/>
    <property type="molecule type" value="Genomic_DNA"/>
</dbReference>
<dbReference type="PANTHER" id="PTHR30329:SF20">
    <property type="entry name" value="EXPORTED PROTEIN"/>
    <property type="match status" value="1"/>
</dbReference>
<evidence type="ECO:0000256" key="1">
    <source>
        <dbReference type="ARBA" id="ARBA00004442"/>
    </source>
</evidence>
<dbReference type="Proteomes" id="UP001060919">
    <property type="component" value="Chromosome"/>
</dbReference>
<keyword evidence="4" id="KW-0812">Transmembrane</keyword>
<dbReference type="InterPro" id="IPR050330">
    <property type="entry name" value="Bact_OuterMem_StrucFunc"/>
</dbReference>